<comment type="similarity">
    <text evidence="1">Belongs to the AB hydrolase superfamily.</text>
</comment>
<evidence type="ECO:0000256" key="1">
    <source>
        <dbReference type="ARBA" id="ARBA00008645"/>
    </source>
</evidence>
<organism evidence="3 4">
    <name type="scientific">Geospiza parvula</name>
    <name type="common">Small tree-finch</name>
    <name type="synonym">Camarhynchus parvulus</name>
    <dbReference type="NCBI Taxonomy" id="87175"/>
    <lineage>
        <taxon>Eukaryota</taxon>
        <taxon>Metazoa</taxon>
        <taxon>Chordata</taxon>
        <taxon>Craniata</taxon>
        <taxon>Vertebrata</taxon>
        <taxon>Euteleostomi</taxon>
        <taxon>Archelosauria</taxon>
        <taxon>Archosauria</taxon>
        <taxon>Dinosauria</taxon>
        <taxon>Saurischia</taxon>
        <taxon>Theropoda</taxon>
        <taxon>Coelurosauria</taxon>
        <taxon>Aves</taxon>
        <taxon>Neognathae</taxon>
        <taxon>Neoaves</taxon>
        <taxon>Telluraves</taxon>
        <taxon>Australaves</taxon>
        <taxon>Passeriformes</taxon>
        <taxon>Thraupidae</taxon>
        <taxon>Camarhynchus</taxon>
    </lineage>
</organism>
<proteinExistence type="inferred from homology"/>
<dbReference type="InterPro" id="IPR000073">
    <property type="entry name" value="AB_hydrolase_1"/>
</dbReference>
<dbReference type="InterPro" id="IPR029058">
    <property type="entry name" value="AB_hydrolase_fold"/>
</dbReference>
<feature type="domain" description="AB hydrolase-1" evidence="2">
    <location>
        <begin position="37"/>
        <end position="249"/>
    </location>
</feature>
<evidence type="ECO:0000313" key="3">
    <source>
        <dbReference type="Ensembl" id="ENSCPVP00000017360.2"/>
    </source>
</evidence>
<dbReference type="Ensembl" id="ENSCPVT00000018134.2">
    <property type="protein sequence ID" value="ENSCPVP00000017360.2"/>
    <property type="gene ID" value="ENSCPVG00000012676.2"/>
</dbReference>
<keyword evidence="4" id="KW-1185">Reference proteome</keyword>
<evidence type="ECO:0000259" key="2">
    <source>
        <dbReference type="Pfam" id="PF12697"/>
    </source>
</evidence>
<accession>A0A8C3NDU8</accession>
<evidence type="ECO:0000313" key="4">
    <source>
        <dbReference type="Proteomes" id="UP000694382"/>
    </source>
</evidence>
<reference evidence="3" key="2">
    <citation type="submission" date="2025-08" db="UniProtKB">
        <authorList>
            <consortium name="Ensembl"/>
        </authorList>
    </citation>
    <scope>IDENTIFICATION</scope>
</reference>
<dbReference type="GO" id="GO:0016020">
    <property type="term" value="C:membrane"/>
    <property type="evidence" value="ECO:0007669"/>
    <property type="project" value="TreeGrafter"/>
</dbReference>
<name>A0A8C3NDU8_GEOPR</name>
<dbReference type="GO" id="GO:0046464">
    <property type="term" value="P:acylglycerol catabolic process"/>
    <property type="evidence" value="ECO:0007669"/>
    <property type="project" value="TreeGrafter"/>
</dbReference>
<dbReference type="PANTHER" id="PTHR43798">
    <property type="entry name" value="MONOACYLGLYCEROL LIPASE"/>
    <property type="match status" value="1"/>
</dbReference>
<dbReference type="PANTHER" id="PTHR43798:SF33">
    <property type="entry name" value="HYDROLASE, PUTATIVE (AFU_ORTHOLOGUE AFUA_2G14860)-RELATED"/>
    <property type="match status" value="1"/>
</dbReference>
<dbReference type="Pfam" id="PF12697">
    <property type="entry name" value="Abhydrolase_6"/>
    <property type="match status" value="1"/>
</dbReference>
<dbReference type="Gene3D" id="3.40.50.1820">
    <property type="entry name" value="alpha/beta hydrolase"/>
    <property type="match status" value="2"/>
</dbReference>
<reference evidence="3" key="3">
    <citation type="submission" date="2025-09" db="UniProtKB">
        <authorList>
            <consortium name="Ensembl"/>
        </authorList>
    </citation>
    <scope>IDENTIFICATION</scope>
</reference>
<dbReference type="AlphaFoldDB" id="A0A8C3NDU8"/>
<dbReference type="InterPro" id="IPR050266">
    <property type="entry name" value="AB_hydrolase_sf"/>
</dbReference>
<reference evidence="3" key="1">
    <citation type="submission" date="2020-02" db="EMBL/GenBank/DDBJ databases">
        <authorList>
            <person name="Enbody D E."/>
            <person name="Pettersson E M."/>
        </authorList>
    </citation>
    <scope>NUCLEOTIDE SEQUENCE [LARGE SCALE GENOMIC DNA]</scope>
</reference>
<accession>A0A8U8C7X4</accession>
<dbReference type="SUPFAM" id="SSF53474">
    <property type="entry name" value="alpha/beta-Hydrolases"/>
    <property type="match status" value="1"/>
</dbReference>
<protein>
    <recommendedName>
        <fullName evidence="2">AB hydrolase-1 domain-containing protein</fullName>
    </recommendedName>
</protein>
<sequence length="260" mass="29280">MFCGVLGRSTSIHGCSPCRCFHALLPLDAFQMHFSSSQIWEGLTQRFHRAIALDFLGFGFSDKPRPHGYSIFEQATIVEGPLRHLGLRHQRINLLSHDYGDTVAQELLHRSLPPLLPFALLKDGGLLSPLLLRLMNFFSGGLGADFGPYTQPSQAELWDTWTAVRNDDGNLVRDSILQYINQRKKHRERCLGALISPSLPLHLIYGPLDPVNPQPEFLQLYKKVLPVPTVSLLDDHIGHYPQLEDALAFLNAYLNFINSC</sequence>
<dbReference type="GO" id="GO:0047372">
    <property type="term" value="F:monoacylglycerol lipase activity"/>
    <property type="evidence" value="ECO:0007669"/>
    <property type="project" value="TreeGrafter"/>
</dbReference>
<dbReference type="Proteomes" id="UP000694382">
    <property type="component" value="Chromosome 1A"/>
</dbReference>